<dbReference type="InterPro" id="IPR018681">
    <property type="entry name" value="DUF2165_transmembrane"/>
</dbReference>
<keyword evidence="1" id="KW-1133">Transmembrane helix</keyword>
<keyword evidence="1" id="KW-0812">Transmembrane</keyword>
<keyword evidence="3" id="KW-1185">Reference proteome</keyword>
<accession>A0A0F4QTV0</accession>
<dbReference type="PATRIC" id="fig|43658.5.peg.1346"/>
<sequence length="173" mass="19293">MNIRLLKVFVVAMLALWSSLTFLENVVSYSLHKGQVADVMAMGNIPDVFLSARPFVRELSPDLALLGIMIGKFIAAVCFVLATAKMWSARNNAQAFKHAKQYVLAGAVFVSVMLFTMFFIFADIVYMIWLQGAEAAMVQQYAFMYILAISALTMMVMQNEDDNMQLTGGERHG</sequence>
<dbReference type="AlphaFoldDB" id="A0A0F4QTV0"/>
<dbReference type="RefSeq" id="WP_046004135.1">
    <property type="nucleotide sequence ID" value="NZ_JXYA01000011.1"/>
</dbReference>
<evidence type="ECO:0000313" key="2">
    <source>
        <dbReference type="EMBL" id="KJZ11141.1"/>
    </source>
</evidence>
<organism evidence="2 3">
    <name type="scientific">Pseudoalteromonas rubra</name>
    <dbReference type="NCBI Taxonomy" id="43658"/>
    <lineage>
        <taxon>Bacteria</taxon>
        <taxon>Pseudomonadati</taxon>
        <taxon>Pseudomonadota</taxon>
        <taxon>Gammaproteobacteria</taxon>
        <taxon>Alteromonadales</taxon>
        <taxon>Pseudoalteromonadaceae</taxon>
        <taxon>Pseudoalteromonas</taxon>
    </lineage>
</organism>
<keyword evidence="1" id="KW-0472">Membrane</keyword>
<evidence type="ECO:0000313" key="3">
    <source>
        <dbReference type="Proteomes" id="UP000033452"/>
    </source>
</evidence>
<evidence type="ECO:0008006" key="4">
    <source>
        <dbReference type="Google" id="ProtNLM"/>
    </source>
</evidence>
<feature type="transmembrane region" description="Helical" evidence="1">
    <location>
        <begin position="102"/>
        <end position="129"/>
    </location>
</feature>
<feature type="transmembrane region" description="Helical" evidence="1">
    <location>
        <begin position="63"/>
        <end position="82"/>
    </location>
</feature>
<protein>
    <recommendedName>
        <fullName evidence="4">DUF2165 domain-containing protein</fullName>
    </recommendedName>
</protein>
<dbReference type="EMBL" id="JXYA01000011">
    <property type="protein sequence ID" value="KJZ11141.1"/>
    <property type="molecule type" value="Genomic_DNA"/>
</dbReference>
<reference evidence="2 3" key="1">
    <citation type="journal article" date="2015" name="BMC Genomics">
        <title>Genome mining reveals unlocked bioactive potential of marine Gram-negative bacteria.</title>
        <authorList>
            <person name="Machado H."/>
            <person name="Sonnenschein E.C."/>
            <person name="Melchiorsen J."/>
            <person name="Gram L."/>
        </authorList>
    </citation>
    <scope>NUCLEOTIDE SEQUENCE [LARGE SCALE GENOMIC DNA]</scope>
    <source>
        <strain evidence="2 3">S2471</strain>
    </source>
</reference>
<dbReference type="Proteomes" id="UP000033452">
    <property type="component" value="Unassembled WGS sequence"/>
</dbReference>
<gene>
    <name evidence="2" type="ORF">TW77_06395</name>
</gene>
<dbReference type="Pfam" id="PF09933">
    <property type="entry name" value="DUF2165"/>
    <property type="match status" value="1"/>
</dbReference>
<feature type="transmembrane region" description="Helical" evidence="1">
    <location>
        <begin position="141"/>
        <end position="157"/>
    </location>
</feature>
<comment type="caution">
    <text evidence="2">The sequence shown here is derived from an EMBL/GenBank/DDBJ whole genome shotgun (WGS) entry which is preliminary data.</text>
</comment>
<name>A0A0F4QTV0_9GAMM</name>
<proteinExistence type="predicted"/>
<evidence type="ECO:0000256" key="1">
    <source>
        <dbReference type="SAM" id="Phobius"/>
    </source>
</evidence>